<feature type="compositionally biased region" description="Acidic residues" evidence="9">
    <location>
        <begin position="44"/>
        <end position="55"/>
    </location>
</feature>
<sequence length="505" mass="59155">CLTRDGTRLRNETVEAATKTATETEGEDTGTEDHLLSPPAVTETEIETETEGDEDTDRKEALYAQGGIRSYDNRSTEQRPFDRRYCDGYRRLDPSRDRDREREPHGAAESYYPRNFTPNLYDYRRGREREREREESYRRKGSRRKHKRRRRRTRSYSPSSSLLLSLSFFNNFRSIAPGVDEIVSTLGEGTFGRVMQCIDHRRGGAAVALKIIKNVEKYKEAARLEINVLEKINEKDPDNKFLCVQMYDWFDYHGHMCISFELLALSTFDFLKENNYLPYSIGQVRHMAYQLCLSVKFLHDNKLTHTDLKPENILFKREERTVKSTAVRVVDFGSATFDHEHHSTIVSTRHYRSPEVILELGWSHPCDVWSIGCILFEYYLGFTLFQTHDNREHLAMMERILGPVPSRMIRKTRKQKYFYRGRLDWDESSSAGKYVRENCKPLRRYLLSEAEEHHQLFDLIESMLEYEPTKRLALADSLKHPFFENGAAAEAGSSKSWEGNRDISR</sequence>
<comment type="caution">
    <text evidence="11">The sequence shown here is derived from an EMBL/GenBank/DDBJ whole genome shotgun (WGS) entry which is preliminary data.</text>
</comment>
<proteinExistence type="inferred from homology"/>
<dbReference type="PANTHER" id="PTHR45646">
    <property type="entry name" value="SERINE/THREONINE-PROTEIN KINASE DOA-RELATED"/>
    <property type="match status" value="1"/>
</dbReference>
<dbReference type="AlphaFoldDB" id="A0A7J5XAK3"/>
<dbReference type="InterPro" id="IPR017441">
    <property type="entry name" value="Protein_kinase_ATP_BS"/>
</dbReference>
<dbReference type="OrthoDB" id="283111at2759"/>
<dbReference type="InterPro" id="IPR008271">
    <property type="entry name" value="Ser/Thr_kinase_AS"/>
</dbReference>
<evidence type="ECO:0000313" key="12">
    <source>
        <dbReference type="Proteomes" id="UP000518266"/>
    </source>
</evidence>
<dbReference type="Gene3D" id="1.10.510.10">
    <property type="entry name" value="Transferase(Phosphotransferase) domain 1"/>
    <property type="match status" value="1"/>
</dbReference>
<dbReference type="EMBL" id="JAAKFY010000026">
    <property type="protein sequence ID" value="KAF3834035.1"/>
    <property type="molecule type" value="Genomic_DNA"/>
</dbReference>
<evidence type="ECO:0000256" key="7">
    <source>
        <dbReference type="ARBA" id="ARBA00037966"/>
    </source>
</evidence>
<dbReference type="Pfam" id="PF00069">
    <property type="entry name" value="Pkinase"/>
    <property type="match status" value="1"/>
</dbReference>
<dbReference type="SMART" id="SM00220">
    <property type="entry name" value="S_TKc"/>
    <property type="match status" value="1"/>
</dbReference>
<keyword evidence="6 8" id="KW-0067">ATP-binding</keyword>
<name>A0A7J5XAK3_DISMA</name>
<dbReference type="PANTHER" id="PTHR45646:SF6">
    <property type="entry name" value="DUAL SPECIFICITY PROTEIN KINASE CLK2"/>
    <property type="match status" value="1"/>
</dbReference>
<dbReference type="PROSITE" id="PS00107">
    <property type="entry name" value="PROTEIN_KINASE_ATP"/>
    <property type="match status" value="1"/>
</dbReference>
<dbReference type="Proteomes" id="UP000518266">
    <property type="component" value="Unassembled WGS sequence"/>
</dbReference>
<organism evidence="11 12">
    <name type="scientific">Dissostichus mawsoni</name>
    <name type="common">Antarctic cod</name>
    <dbReference type="NCBI Taxonomy" id="36200"/>
    <lineage>
        <taxon>Eukaryota</taxon>
        <taxon>Metazoa</taxon>
        <taxon>Chordata</taxon>
        <taxon>Craniata</taxon>
        <taxon>Vertebrata</taxon>
        <taxon>Euteleostomi</taxon>
        <taxon>Actinopterygii</taxon>
        <taxon>Neopterygii</taxon>
        <taxon>Teleostei</taxon>
        <taxon>Neoteleostei</taxon>
        <taxon>Acanthomorphata</taxon>
        <taxon>Eupercaria</taxon>
        <taxon>Perciformes</taxon>
        <taxon>Notothenioidei</taxon>
        <taxon>Nototheniidae</taxon>
        <taxon>Dissostichus</taxon>
    </lineage>
</organism>
<gene>
    <name evidence="11" type="ORF">F7725_025239</name>
</gene>
<keyword evidence="12" id="KW-1185">Reference proteome</keyword>
<keyword evidence="3" id="KW-0808">Transferase</keyword>
<dbReference type="PROSITE" id="PS00108">
    <property type="entry name" value="PROTEIN_KINASE_ST"/>
    <property type="match status" value="1"/>
</dbReference>
<dbReference type="GO" id="GO:0005524">
    <property type="term" value="F:ATP binding"/>
    <property type="evidence" value="ECO:0007669"/>
    <property type="project" value="UniProtKB-UniRule"/>
</dbReference>
<keyword evidence="4 8" id="KW-0547">Nucleotide-binding</keyword>
<evidence type="ECO:0000256" key="1">
    <source>
        <dbReference type="ARBA" id="ARBA00013203"/>
    </source>
</evidence>
<dbReference type="SUPFAM" id="SSF56112">
    <property type="entry name" value="Protein kinase-like (PK-like)"/>
    <property type="match status" value="1"/>
</dbReference>
<dbReference type="InterPro" id="IPR011009">
    <property type="entry name" value="Kinase-like_dom_sf"/>
</dbReference>
<evidence type="ECO:0000256" key="4">
    <source>
        <dbReference type="ARBA" id="ARBA00022741"/>
    </source>
</evidence>
<comment type="similarity">
    <text evidence="7">Belongs to the protein kinase superfamily. CMGC Ser/Thr protein kinase family. Lammer subfamily.</text>
</comment>
<evidence type="ECO:0000256" key="8">
    <source>
        <dbReference type="PROSITE-ProRule" id="PRU10141"/>
    </source>
</evidence>
<evidence type="ECO:0000256" key="9">
    <source>
        <dbReference type="SAM" id="MobiDB-lite"/>
    </source>
</evidence>
<evidence type="ECO:0000313" key="11">
    <source>
        <dbReference type="EMBL" id="KAF3834035.1"/>
    </source>
</evidence>
<feature type="compositionally biased region" description="Basic and acidic residues" evidence="9">
    <location>
        <begin position="1"/>
        <end position="13"/>
    </location>
</feature>
<evidence type="ECO:0000259" key="10">
    <source>
        <dbReference type="PROSITE" id="PS50011"/>
    </source>
</evidence>
<evidence type="ECO:0000256" key="5">
    <source>
        <dbReference type="ARBA" id="ARBA00022777"/>
    </source>
</evidence>
<evidence type="ECO:0000256" key="6">
    <source>
        <dbReference type="ARBA" id="ARBA00022840"/>
    </source>
</evidence>
<dbReference type="GO" id="GO:0005634">
    <property type="term" value="C:nucleus"/>
    <property type="evidence" value="ECO:0007669"/>
    <property type="project" value="TreeGrafter"/>
</dbReference>
<dbReference type="InterPro" id="IPR051175">
    <property type="entry name" value="CLK_kinases"/>
</dbReference>
<keyword evidence="5" id="KW-0418">Kinase</keyword>
<feature type="compositionally biased region" description="Basic and acidic residues" evidence="9">
    <location>
        <begin position="122"/>
        <end position="138"/>
    </location>
</feature>
<dbReference type="PROSITE" id="PS50011">
    <property type="entry name" value="PROTEIN_KINASE_DOM"/>
    <property type="match status" value="1"/>
</dbReference>
<evidence type="ECO:0000256" key="2">
    <source>
        <dbReference type="ARBA" id="ARBA00022527"/>
    </source>
</evidence>
<dbReference type="FunFam" id="1.10.510.10:FF:000145">
    <property type="entry name" value="Dual specificity protein kinase CLK2"/>
    <property type="match status" value="1"/>
</dbReference>
<protein>
    <recommendedName>
        <fullName evidence="1">dual-specificity kinase</fullName>
        <ecNumber evidence="1">2.7.12.1</ecNumber>
    </recommendedName>
</protein>
<reference evidence="11 12" key="1">
    <citation type="submission" date="2020-03" db="EMBL/GenBank/DDBJ databases">
        <title>Dissostichus mawsoni Genome sequencing and assembly.</title>
        <authorList>
            <person name="Park H."/>
        </authorList>
    </citation>
    <scope>NUCLEOTIDE SEQUENCE [LARGE SCALE GENOMIC DNA]</scope>
    <source>
        <strain evidence="11">DM0001</strain>
        <tissue evidence="11">Muscle</tissue>
    </source>
</reference>
<dbReference type="GO" id="GO:0004712">
    <property type="term" value="F:protein serine/threonine/tyrosine kinase activity"/>
    <property type="evidence" value="ECO:0007669"/>
    <property type="project" value="UniProtKB-EC"/>
</dbReference>
<dbReference type="EC" id="2.7.12.1" evidence="1"/>
<dbReference type="Gene3D" id="3.30.200.20">
    <property type="entry name" value="Phosphorylase Kinase, domain 1"/>
    <property type="match status" value="1"/>
</dbReference>
<keyword evidence="2" id="KW-0723">Serine/threonine-protein kinase</keyword>
<dbReference type="GO" id="GO:0004713">
    <property type="term" value="F:protein tyrosine kinase activity"/>
    <property type="evidence" value="ECO:0007669"/>
    <property type="project" value="TreeGrafter"/>
</dbReference>
<feature type="region of interest" description="Disordered" evidence="9">
    <location>
        <begin position="1"/>
        <end position="156"/>
    </location>
</feature>
<feature type="compositionally biased region" description="Low complexity" evidence="9">
    <location>
        <begin position="14"/>
        <end position="23"/>
    </location>
</feature>
<dbReference type="GO" id="GO:0043484">
    <property type="term" value="P:regulation of RNA splicing"/>
    <property type="evidence" value="ECO:0007669"/>
    <property type="project" value="TreeGrafter"/>
</dbReference>
<evidence type="ECO:0000256" key="3">
    <source>
        <dbReference type="ARBA" id="ARBA00022679"/>
    </source>
</evidence>
<dbReference type="GO" id="GO:0004674">
    <property type="term" value="F:protein serine/threonine kinase activity"/>
    <property type="evidence" value="ECO:0007669"/>
    <property type="project" value="UniProtKB-KW"/>
</dbReference>
<feature type="non-terminal residue" evidence="11">
    <location>
        <position position="505"/>
    </location>
</feature>
<feature type="binding site" evidence="8">
    <location>
        <position position="210"/>
    </location>
    <ligand>
        <name>ATP</name>
        <dbReference type="ChEBI" id="CHEBI:30616"/>
    </ligand>
</feature>
<feature type="compositionally biased region" description="Basic and acidic residues" evidence="9">
    <location>
        <begin position="71"/>
        <end position="106"/>
    </location>
</feature>
<dbReference type="InterPro" id="IPR000719">
    <property type="entry name" value="Prot_kinase_dom"/>
</dbReference>
<feature type="compositionally biased region" description="Basic residues" evidence="9">
    <location>
        <begin position="139"/>
        <end position="154"/>
    </location>
</feature>
<accession>A0A7J5XAK3</accession>
<feature type="domain" description="Protein kinase" evidence="10">
    <location>
        <begin position="180"/>
        <end position="483"/>
    </location>
</feature>